<evidence type="ECO:0000313" key="2">
    <source>
        <dbReference type="EMBL" id="KIM98973.1"/>
    </source>
</evidence>
<reference evidence="3" key="2">
    <citation type="submission" date="2015-01" db="EMBL/GenBank/DDBJ databases">
        <title>Evolutionary Origins and Diversification of the Mycorrhizal Mutualists.</title>
        <authorList>
            <consortium name="DOE Joint Genome Institute"/>
            <consortium name="Mycorrhizal Genomics Consortium"/>
            <person name="Kohler A."/>
            <person name="Kuo A."/>
            <person name="Nagy L.G."/>
            <person name="Floudas D."/>
            <person name="Copeland A."/>
            <person name="Barry K.W."/>
            <person name="Cichocki N."/>
            <person name="Veneault-Fourrey C."/>
            <person name="LaButti K."/>
            <person name="Lindquist E.A."/>
            <person name="Lipzen A."/>
            <person name="Lundell T."/>
            <person name="Morin E."/>
            <person name="Murat C."/>
            <person name="Riley R."/>
            <person name="Ohm R."/>
            <person name="Sun H."/>
            <person name="Tunlid A."/>
            <person name="Henrissat B."/>
            <person name="Grigoriev I.V."/>
            <person name="Hibbett D.S."/>
            <person name="Martin F."/>
        </authorList>
    </citation>
    <scope>NUCLEOTIDE SEQUENCE [LARGE SCALE GENOMIC DNA]</scope>
    <source>
        <strain evidence="3">Zn</strain>
    </source>
</reference>
<dbReference type="PANTHER" id="PTHR34598">
    <property type="entry name" value="BLL6449 PROTEIN"/>
    <property type="match status" value="1"/>
</dbReference>
<gene>
    <name evidence="2" type="ORF">OIDMADRAFT_146645</name>
</gene>
<dbReference type="Proteomes" id="UP000054321">
    <property type="component" value="Unassembled WGS sequence"/>
</dbReference>
<comment type="similarity">
    <text evidence="1">Belongs to the asaB hydroxylase/desaturase family.</text>
</comment>
<keyword evidence="3" id="KW-1185">Reference proteome</keyword>
<dbReference type="InterPro" id="IPR044053">
    <property type="entry name" value="AsaB-like"/>
</dbReference>
<sequence>MIESQHAETSSLQFIKWTDLYKTEKPYQMFIDLPPSTPRTNVDFEVKDVLFRDIRGSEAEIDIDEHGFMMRNIKDIEGLDNNPSTDQIERLYLPVVEELLRREVKGVDRVKIFDWRLRSARSRIDGESVNLKNLSDRLAPANNAHLDQEPSSAVNLVHRLFLAEADKLLSGRFRIINIWRPLHHVVEDWPLAICDGSTVTYEDLLATDIVRENFEEYVGSNMFALYREKCNWYFLSKQKPSEIWIFKQYDSEEGVSAKSSLVCPHASFKHRVQPDGILPRESVEGVYAGQDVKSIMGEGWDTQYGSCG</sequence>
<accession>A0A0C3CIU0</accession>
<dbReference type="EMBL" id="KN832879">
    <property type="protein sequence ID" value="KIM98973.1"/>
    <property type="molecule type" value="Genomic_DNA"/>
</dbReference>
<dbReference type="HOGENOM" id="CLU_042688_0_0_1"/>
<evidence type="ECO:0000256" key="1">
    <source>
        <dbReference type="ARBA" id="ARBA00023604"/>
    </source>
</evidence>
<proteinExistence type="inferred from homology"/>
<dbReference type="AlphaFoldDB" id="A0A0C3CIU0"/>
<name>A0A0C3CIU0_OIDMZ</name>
<protein>
    <submittedName>
        <fullName evidence="2">Uncharacterized protein</fullName>
    </submittedName>
</protein>
<dbReference type="NCBIfam" id="NF041278">
    <property type="entry name" value="CmcJ_NvfI_EfuI"/>
    <property type="match status" value="1"/>
</dbReference>
<organism evidence="2 3">
    <name type="scientific">Oidiodendron maius (strain Zn)</name>
    <dbReference type="NCBI Taxonomy" id="913774"/>
    <lineage>
        <taxon>Eukaryota</taxon>
        <taxon>Fungi</taxon>
        <taxon>Dikarya</taxon>
        <taxon>Ascomycota</taxon>
        <taxon>Pezizomycotina</taxon>
        <taxon>Leotiomycetes</taxon>
        <taxon>Leotiomycetes incertae sedis</taxon>
        <taxon>Myxotrichaceae</taxon>
        <taxon>Oidiodendron</taxon>
    </lineage>
</organism>
<dbReference type="PANTHER" id="PTHR34598:SF3">
    <property type="entry name" value="OXIDOREDUCTASE AN1597"/>
    <property type="match status" value="1"/>
</dbReference>
<evidence type="ECO:0000313" key="3">
    <source>
        <dbReference type="Proteomes" id="UP000054321"/>
    </source>
</evidence>
<dbReference type="STRING" id="913774.A0A0C3CIU0"/>
<dbReference type="GO" id="GO:0016491">
    <property type="term" value="F:oxidoreductase activity"/>
    <property type="evidence" value="ECO:0007669"/>
    <property type="project" value="InterPro"/>
</dbReference>
<reference evidence="2 3" key="1">
    <citation type="submission" date="2014-04" db="EMBL/GenBank/DDBJ databases">
        <authorList>
            <consortium name="DOE Joint Genome Institute"/>
            <person name="Kuo A."/>
            <person name="Martino E."/>
            <person name="Perotto S."/>
            <person name="Kohler A."/>
            <person name="Nagy L.G."/>
            <person name="Floudas D."/>
            <person name="Copeland A."/>
            <person name="Barry K.W."/>
            <person name="Cichocki N."/>
            <person name="Veneault-Fourrey C."/>
            <person name="LaButti K."/>
            <person name="Lindquist E.A."/>
            <person name="Lipzen A."/>
            <person name="Lundell T."/>
            <person name="Morin E."/>
            <person name="Murat C."/>
            <person name="Sun H."/>
            <person name="Tunlid A."/>
            <person name="Henrissat B."/>
            <person name="Grigoriev I.V."/>
            <person name="Hibbett D.S."/>
            <person name="Martin F."/>
            <person name="Nordberg H.P."/>
            <person name="Cantor M.N."/>
            <person name="Hua S.X."/>
        </authorList>
    </citation>
    <scope>NUCLEOTIDE SEQUENCE [LARGE SCALE GENOMIC DNA]</scope>
    <source>
        <strain evidence="2 3">Zn</strain>
    </source>
</reference>
<dbReference type="InParanoid" id="A0A0C3CIU0"/>
<dbReference type="OrthoDB" id="412788at2759"/>